<comment type="caution">
    <text evidence="1">The sequence shown here is derived from an EMBL/GenBank/DDBJ whole genome shotgun (WGS) entry which is preliminary data.</text>
</comment>
<evidence type="ECO:0000313" key="2">
    <source>
        <dbReference type="Proteomes" id="UP001060215"/>
    </source>
</evidence>
<organism evidence="1 2">
    <name type="scientific">Camellia lanceoleosa</name>
    <dbReference type="NCBI Taxonomy" id="1840588"/>
    <lineage>
        <taxon>Eukaryota</taxon>
        <taxon>Viridiplantae</taxon>
        <taxon>Streptophyta</taxon>
        <taxon>Embryophyta</taxon>
        <taxon>Tracheophyta</taxon>
        <taxon>Spermatophyta</taxon>
        <taxon>Magnoliopsida</taxon>
        <taxon>eudicotyledons</taxon>
        <taxon>Gunneridae</taxon>
        <taxon>Pentapetalae</taxon>
        <taxon>asterids</taxon>
        <taxon>Ericales</taxon>
        <taxon>Theaceae</taxon>
        <taxon>Camellia</taxon>
    </lineage>
</organism>
<sequence>MFLEWRWRRVTDRPRDPTKWNEIADVVAALYIPVIENGDVMEYEDIQYIKLATEGKTMIKFEMLANLANLAGNSFTGGIPYSISQMTSLKYLNVGHNQLQGQVNDMFGELLSVSTLEREMKAFSKLLFSSVQDSTFFESCGVADFITTGLGGRNRKCAKAFARNGGKRSFDEPEEEMLQGQKLQGLVVFHWGLGHSLKIDRLGLVGRHWSGMNIAGIEIAI</sequence>
<reference evidence="1 2" key="1">
    <citation type="journal article" date="2022" name="Plant J.">
        <title>Chromosome-level genome of Camellia lanceoleosa provides a valuable resource for understanding genome evolution and self-incompatibility.</title>
        <authorList>
            <person name="Gong W."/>
            <person name="Xiao S."/>
            <person name="Wang L."/>
            <person name="Liao Z."/>
            <person name="Chang Y."/>
            <person name="Mo W."/>
            <person name="Hu G."/>
            <person name="Li W."/>
            <person name="Zhao G."/>
            <person name="Zhu H."/>
            <person name="Hu X."/>
            <person name="Ji K."/>
            <person name="Xiang X."/>
            <person name="Song Q."/>
            <person name="Yuan D."/>
            <person name="Jin S."/>
            <person name="Zhang L."/>
        </authorList>
    </citation>
    <scope>NUCLEOTIDE SEQUENCE [LARGE SCALE GENOMIC DNA]</scope>
    <source>
        <strain evidence="1">SQ_2022a</strain>
    </source>
</reference>
<protein>
    <submittedName>
        <fullName evidence="1">Glycerol-3-phosphate dehydrogenase [NAD(+)]</fullName>
    </submittedName>
</protein>
<proteinExistence type="predicted"/>
<dbReference type="Proteomes" id="UP001060215">
    <property type="component" value="Chromosome 2"/>
</dbReference>
<evidence type="ECO:0000313" key="1">
    <source>
        <dbReference type="EMBL" id="KAI8017625.1"/>
    </source>
</evidence>
<name>A0ACC0HYS0_9ERIC</name>
<keyword evidence="2" id="KW-1185">Reference proteome</keyword>
<dbReference type="EMBL" id="CM045759">
    <property type="protein sequence ID" value="KAI8017625.1"/>
    <property type="molecule type" value="Genomic_DNA"/>
</dbReference>
<gene>
    <name evidence="1" type="ORF">LOK49_LG04G02671</name>
</gene>
<accession>A0ACC0HYS0</accession>